<dbReference type="AlphaFoldDB" id="A0A559IL14"/>
<evidence type="ECO:0000313" key="5">
    <source>
        <dbReference type="Proteomes" id="UP000318102"/>
    </source>
</evidence>
<keyword evidence="2" id="KW-0472">Membrane</keyword>
<evidence type="ECO:0000256" key="2">
    <source>
        <dbReference type="SAM" id="Phobius"/>
    </source>
</evidence>
<sequence length="365" mass="41469">MWGRVSCLNKDLERLKKDYQNIEIPDELTSVTRQALERAKQERARIKQVQHHDASHAQIDNQSPSEKSDSIQFDRGNRNYQQSQQHSGKSQSQHALPRNRWAKRIGASAAAVFVLFTISVNTMPAFASSLENIPGIGKLVKVLQFNKGEAEGGQITDSTDIYAIGLHEKGESDQITIRFQQNHIEQEVASYFHVNYREFPNTMTFAVGGARNFSAEQDLATLKKSRFVQDAYTIVSPDDSLVRFTIVFKEPVAYEVKEYQQPAEVVLTLKQGTPAEAKDNIYSVRTASHPFGEEQGVMEEKLLEEEHVRILKDSAGTYLVEAGYYPTKEEAQSQLKRLEEQYGMQGQLHVEERTYLQMPEQIIGQ</sequence>
<feature type="domain" description="DUF4179" evidence="3">
    <location>
        <begin position="98"/>
        <end position="179"/>
    </location>
</feature>
<dbReference type="EMBL" id="VNJK01000003">
    <property type="protein sequence ID" value="TVX88307.1"/>
    <property type="molecule type" value="Genomic_DNA"/>
</dbReference>
<dbReference type="Pfam" id="PF13786">
    <property type="entry name" value="DUF4179"/>
    <property type="match status" value="1"/>
</dbReference>
<keyword evidence="2" id="KW-0812">Transmembrane</keyword>
<proteinExistence type="predicted"/>
<accession>A0A559IL14</accession>
<keyword evidence="5" id="KW-1185">Reference proteome</keyword>
<protein>
    <submittedName>
        <fullName evidence="4">DUF4179 domain-containing protein</fullName>
    </submittedName>
</protein>
<keyword evidence="2" id="KW-1133">Transmembrane helix</keyword>
<feature type="region of interest" description="Disordered" evidence="1">
    <location>
        <begin position="39"/>
        <end position="73"/>
    </location>
</feature>
<name>A0A559IL14_9BACL</name>
<dbReference type="InterPro" id="IPR025436">
    <property type="entry name" value="DUF4179"/>
</dbReference>
<dbReference type="Proteomes" id="UP000318102">
    <property type="component" value="Unassembled WGS sequence"/>
</dbReference>
<feature type="compositionally biased region" description="Basic and acidic residues" evidence="1">
    <location>
        <begin position="39"/>
        <end position="55"/>
    </location>
</feature>
<evidence type="ECO:0000259" key="3">
    <source>
        <dbReference type="Pfam" id="PF13786"/>
    </source>
</evidence>
<comment type="caution">
    <text evidence="4">The sequence shown here is derived from an EMBL/GenBank/DDBJ whole genome shotgun (WGS) entry which is preliminary data.</text>
</comment>
<evidence type="ECO:0000313" key="4">
    <source>
        <dbReference type="EMBL" id="TVX88307.1"/>
    </source>
</evidence>
<organism evidence="4 5">
    <name type="scientific">Paenibacillus agilis</name>
    <dbReference type="NCBI Taxonomy" id="3020863"/>
    <lineage>
        <taxon>Bacteria</taxon>
        <taxon>Bacillati</taxon>
        <taxon>Bacillota</taxon>
        <taxon>Bacilli</taxon>
        <taxon>Bacillales</taxon>
        <taxon>Paenibacillaceae</taxon>
        <taxon>Paenibacillus</taxon>
    </lineage>
</organism>
<evidence type="ECO:0000256" key="1">
    <source>
        <dbReference type="SAM" id="MobiDB-lite"/>
    </source>
</evidence>
<dbReference type="OrthoDB" id="4990at2"/>
<gene>
    <name evidence="4" type="ORF">FPZ44_20685</name>
</gene>
<feature type="transmembrane region" description="Helical" evidence="2">
    <location>
        <begin position="105"/>
        <end position="127"/>
    </location>
</feature>
<reference evidence="4 5" key="1">
    <citation type="submission" date="2019-07" db="EMBL/GenBank/DDBJ databases">
        <authorList>
            <person name="Kim J."/>
        </authorList>
    </citation>
    <scope>NUCLEOTIDE SEQUENCE [LARGE SCALE GENOMIC DNA]</scope>
    <source>
        <strain evidence="4 5">N4</strain>
    </source>
</reference>